<dbReference type="InParanoid" id="A0A1Z5SXI9"/>
<evidence type="ECO:0008006" key="4">
    <source>
        <dbReference type="Google" id="ProtNLM"/>
    </source>
</evidence>
<evidence type="ECO:0000313" key="2">
    <source>
        <dbReference type="EMBL" id="OTA25559.1"/>
    </source>
</evidence>
<feature type="transmembrane region" description="Helical" evidence="1">
    <location>
        <begin position="138"/>
        <end position="162"/>
    </location>
</feature>
<reference evidence="2 3" key="1">
    <citation type="submission" date="2017-01" db="EMBL/GenBank/DDBJ databases">
        <title>The recent genome duplication of the halophilic yeast Hortaea werneckii: insights from long-read sequencing.</title>
        <authorList>
            <person name="Sinha S."/>
            <person name="Flibotte S."/>
            <person name="Neira M."/>
            <person name="Lenassi M."/>
            <person name="Gostincar C."/>
            <person name="Stajich J.E."/>
            <person name="Nislow C.E."/>
        </authorList>
    </citation>
    <scope>NUCLEOTIDE SEQUENCE [LARGE SCALE GENOMIC DNA]</scope>
    <source>
        <strain evidence="2 3">EXF-2000</strain>
    </source>
</reference>
<proteinExistence type="predicted"/>
<dbReference type="EMBL" id="MUNK01000201">
    <property type="protein sequence ID" value="OTA25559.1"/>
    <property type="molecule type" value="Genomic_DNA"/>
</dbReference>
<dbReference type="OrthoDB" id="3363151at2759"/>
<feature type="transmembrane region" description="Helical" evidence="1">
    <location>
        <begin position="99"/>
        <end position="118"/>
    </location>
</feature>
<protein>
    <recommendedName>
        <fullName evidence="4">Acyltransferase 3 domain-containing protein</fullName>
    </recommendedName>
</protein>
<accession>A0A1Z5SXI9</accession>
<dbReference type="VEuPathDB" id="FungiDB:BTJ68_11326"/>
<organism evidence="2 3">
    <name type="scientific">Hortaea werneckii EXF-2000</name>
    <dbReference type="NCBI Taxonomy" id="1157616"/>
    <lineage>
        <taxon>Eukaryota</taxon>
        <taxon>Fungi</taxon>
        <taxon>Dikarya</taxon>
        <taxon>Ascomycota</taxon>
        <taxon>Pezizomycotina</taxon>
        <taxon>Dothideomycetes</taxon>
        <taxon>Dothideomycetidae</taxon>
        <taxon>Mycosphaerellales</taxon>
        <taxon>Teratosphaeriaceae</taxon>
        <taxon>Hortaea</taxon>
    </lineage>
</organism>
<dbReference type="STRING" id="1157616.A0A1Z5SXI9"/>
<comment type="caution">
    <text evidence="2">The sequence shown here is derived from an EMBL/GenBank/DDBJ whole genome shotgun (WGS) entry which is preliminary data.</text>
</comment>
<evidence type="ECO:0000256" key="1">
    <source>
        <dbReference type="SAM" id="Phobius"/>
    </source>
</evidence>
<dbReference type="Proteomes" id="UP000194280">
    <property type="component" value="Unassembled WGS sequence"/>
</dbReference>
<evidence type="ECO:0000313" key="3">
    <source>
        <dbReference type="Proteomes" id="UP000194280"/>
    </source>
</evidence>
<gene>
    <name evidence="2" type="ORF">BTJ68_11326</name>
</gene>
<keyword evidence="1" id="KW-1133">Transmembrane helix</keyword>
<feature type="transmembrane region" description="Helical" evidence="1">
    <location>
        <begin position="429"/>
        <end position="451"/>
    </location>
</feature>
<name>A0A1Z5SXI9_HORWE</name>
<feature type="transmembrane region" description="Helical" evidence="1">
    <location>
        <begin position="255"/>
        <end position="276"/>
    </location>
</feature>
<feature type="transmembrane region" description="Helical" evidence="1">
    <location>
        <begin position="282"/>
        <end position="304"/>
    </location>
</feature>
<sequence>MTRLGMGPVITTVETHVPACWKHAFQSLARPLRRQLSLCVIEHEADSLQSINNIAKNQKHTEMTMTSLRTAFRSLTKPTKRQADNGPEEHSHILGLRGILSILSLLWIFLQTFVPSVVSQDTEGPTYQKIIRYVFSPVFYNLSLIRTFFFVLSARSICVRFLKRPQPSTYAGSIIRRLIRLPLVLTIACAIVFGVFGGIGVSYIRQFEEVLPNASVTAPESPNNALTGLNAIFDQFWIVRLYYYQAANDFWPSGTVWMISLIFQQSWTVYFLMVILPFTRAIWHWQFLTLFALGSFWMNTWGWYDASALLLADYIINPVLRARLDSGLEINEDWRIAYAAPGAAMTVAGFAMKYTWTVLPQYVDKELVLHPFLDLAENTNRAQFAAADPYPRVDNFLVIFGVLLIVETTPKACTCLSAKWLVQIGRRSLSIFVAQSAVFWTIGIKLFLHLHLDRGTSKATANFAVFVVATLSTILFAEVFYRLVDVPSQMIASKGYLWLLR</sequence>
<dbReference type="AlphaFoldDB" id="A0A1Z5SXI9"/>
<keyword evidence="1" id="KW-0472">Membrane</keyword>
<keyword evidence="3" id="KW-1185">Reference proteome</keyword>
<keyword evidence="1" id="KW-0812">Transmembrane</keyword>
<feature type="transmembrane region" description="Helical" evidence="1">
    <location>
        <begin position="183"/>
        <end position="204"/>
    </location>
</feature>
<feature type="transmembrane region" description="Helical" evidence="1">
    <location>
        <begin position="463"/>
        <end position="484"/>
    </location>
</feature>